<dbReference type="HOGENOM" id="CLU_035605_0_1_0"/>
<organism evidence="6 7">
    <name type="scientific">Simkania negevensis (strain ATCC VR-1471 / DSM 27360 / Z)</name>
    <dbReference type="NCBI Taxonomy" id="331113"/>
    <lineage>
        <taxon>Bacteria</taxon>
        <taxon>Pseudomonadati</taxon>
        <taxon>Chlamydiota</taxon>
        <taxon>Chlamydiia</taxon>
        <taxon>Parachlamydiales</taxon>
        <taxon>Simkaniaceae</taxon>
        <taxon>Simkania</taxon>
    </lineage>
</organism>
<dbReference type="PANTHER" id="PTHR37326:SF2">
    <property type="entry name" value="SUCCINYLGLUTAMATE DESUCCINYLASE_ASPARTOACYLASE FAMILY PROTEIN"/>
    <property type="match status" value="1"/>
</dbReference>
<protein>
    <submittedName>
        <fullName evidence="6">Succinylglutamate desuccinylase/aspartoacylase family protein</fullName>
    </submittedName>
</protein>
<name>F8L6I0_SIMNZ</name>
<feature type="domain" description="Succinylglutamate desuccinylase/Aspartoacylase catalytic" evidence="5">
    <location>
        <begin position="47"/>
        <end position="225"/>
    </location>
</feature>
<reference evidence="6 7" key="2">
    <citation type="journal article" date="2011" name="Mol. Biol. Evol.">
        <title>Unity in variety--the pan-genome of the Chlamydiae.</title>
        <authorList>
            <person name="Collingro A."/>
            <person name="Tischler P."/>
            <person name="Weinmaier T."/>
            <person name="Penz T."/>
            <person name="Heinz E."/>
            <person name="Brunham R.C."/>
            <person name="Read T.D."/>
            <person name="Bavoil P.M."/>
            <person name="Sachse K."/>
            <person name="Kahane S."/>
            <person name="Friedman M.G."/>
            <person name="Rattei T."/>
            <person name="Myers G.S."/>
            <person name="Horn M."/>
        </authorList>
    </citation>
    <scope>NUCLEOTIDE SEQUENCE [LARGE SCALE GENOMIC DNA]</scope>
    <source>
        <strain evidence="7">ATCC VR-1471 / Z</strain>
    </source>
</reference>
<dbReference type="KEGG" id="sng:SNE_A04410"/>
<dbReference type="EMBL" id="FR872582">
    <property type="protein sequence ID" value="CCB88318.1"/>
    <property type="molecule type" value="Genomic_DNA"/>
</dbReference>
<gene>
    <name evidence="6" type="ordered locus">SNE_A04410</name>
</gene>
<dbReference type="Proteomes" id="UP000000496">
    <property type="component" value="Chromosome gsn.131"/>
</dbReference>
<sequence length="339" mass="37072">MKNTTLTICGIDVQPGEKLTLALPTPEIYTCAPLHIPMHVLHGKKEGPKLLICGTFHGDEVNGIAIIQRLLNSATLKNLAGTLITIPVMSVYGLINHSRLLPDGHDLEASFPGSETGSFAARLAHIFTSEILDHCTHYLSIKTGGPERYKVPHVVYQEGDESGYRLAKAFKAPLIRSTKEKLGIFYHDPGKPKCPVMVYEAGEANRLDEWSVRVGVKGITKVMSELGMIRLKSLPKESNPYEIVQSSWVRAPGSGLFSFTKQTGMYIERGMPLGIVSDPFGTGQQHQVTALESGIILEITTQPLVYEGQIIAQIGHYERPIPPPAPGEIPPVQPDIINN</sequence>
<dbReference type="Pfam" id="PF24827">
    <property type="entry name" value="AstE_AspA_cat"/>
    <property type="match status" value="1"/>
</dbReference>
<evidence type="ECO:0000256" key="4">
    <source>
        <dbReference type="ARBA" id="ARBA00022833"/>
    </source>
</evidence>
<dbReference type="Gene3D" id="3.40.630.10">
    <property type="entry name" value="Zn peptidases"/>
    <property type="match status" value="1"/>
</dbReference>
<dbReference type="AlphaFoldDB" id="F8L6I0"/>
<evidence type="ECO:0000256" key="3">
    <source>
        <dbReference type="ARBA" id="ARBA00022801"/>
    </source>
</evidence>
<dbReference type="OrthoDB" id="9782876at2"/>
<keyword evidence="4" id="KW-0862">Zinc</keyword>
<dbReference type="InterPro" id="IPR053138">
    <property type="entry name" value="N-alpha-Ac-DABA_deacetylase"/>
</dbReference>
<dbReference type="STRING" id="331113.SNE_A04410"/>
<dbReference type="InterPro" id="IPR055438">
    <property type="entry name" value="AstE_AspA_cat"/>
</dbReference>
<keyword evidence="2" id="KW-0479">Metal-binding</keyword>
<evidence type="ECO:0000313" key="7">
    <source>
        <dbReference type="Proteomes" id="UP000000496"/>
    </source>
</evidence>
<dbReference type="SUPFAM" id="SSF53187">
    <property type="entry name" value="Zn-dependent exopeptidases"/>
    <property type="match status" value="1"/>
</dbReference>
<dbReference type="GO" id="GO:0046872">
    <property type="term" value="F:metal ion binding"/>
    <property type="evidence" value="ECO:0007669"/>
    <property type="project" value="UniProtKB-KW"/>
</dbReference>
<dbReference type="GO" id="GO:0016811">
    <property type="term" value="F:hydrolase activity, acting on carbon-nitrogen (but not peptide) bonds, in linear amides"/>
    <property type="evidence" value="ECO:0007669"/>
    <property type="project" value="InterPro"/>
</dbReference>
<dbReference type="CDD" id="cd06251">
    <property type="entry name" value="M14_ASTE_ASPA-like"/>
    <property type="match status" value="1"/>
</dbReference>
<dbReference type="eggNOG" id="COG3608">
    <property type="taxonomic scope" value="Bacteria"/>
</dbReference>
<evidence type="ECO:0000256" key="2">
    <source>
        <dbReference type="ARBA" id="ARBA00022723"/>
    </source>
</evidence>
<reference key="1">
    <citation type="journal article" date="2011" name="Mol. Biol. Evol.">
        <title>Unity in variety -- the pan-genome of the Chlamydiae.</title>
        <authorList>
            <person name="Collingro A."/>
            <person name="Tischler P."/>
            <person name="Weinmaier T."/>
            <person name="Penz T."/>
            <person name="Heinz E."/>
            <person name="Brunham R.C."/>
            <person name="Read T.D."/>
            <person name="Bavoil P.M."/>
            <person name="Sachse K."/>
            <person name="Kahane S."/>
            <person name="Friedman M.G."/>
            <person name="Rattei T."/>
            <person name="Myers G.S.A."/>
            <person name="Horn M."/>
        </authorList>
    </citation>
    <scope>NUCLEOTIDE SEQUENCE</scope>
    <source>
        <strain>Z</strain>
    </source>
</reference>
<dbReference type="RefSeq" id="WP_013942785.1">
    <property type="nucleotide sequence ID" value="NC_015713.1"/>
</dbReference>
<dbReference type="PIRSF" id="PIRSF039012">
    <property type="entry name" value="ASP"/>
    <property type="match status" value="1"/>
</dbReference>
<dbReference type="InterPro" id="IPR043795">
    <property type="entry name" value="N-alpha-Ac-DABA-like"/>
</dbReference>
<comment type="cofactor">
    <cofactor evidence="1">
        <name>Zn(2+)</name>
        <dbReference type="ChEBI" id="CHEBI:29105"/>
    </cofactor>
</comment>
<keyword evidence="3" id="KW-0378">Hydrolase</keyword>
<dbReference type="GO" id="GO:0016788">
    <property type="term" value="F:hydrolase activity, acting on ester bonds"/>
    <property type="evidence" value="ECO:0007669"/>
    <property type="project" value="InterPro"/>
</dbReference>
<keyword evidence="7" id="KW-1185">Reference proteome</keyword>
<evidence type="ECO:0000256" key="1">
    <source>
        <dbReference type="ARBA" id="ARBA00001947"/>
    </source>
</evidence>
<evidence type="ECO:0000259" key="5">
    <source>
        <dbReference type="Pfam" id="PF24827"/>
    </source>
</evidence>
<proteinExistence type="predicted"/>
<accession>F8L6I0</accession>
<dbReference type="PANTHER" id="PTHR37326">
    <property type="entry name" value="BLL3975 PROTEIN"/>
    <property type="match status" value="1"/>
</dbReference>
<evidence type="ECO:0000313" key="6">
    <source>
        <dbReference type="EMBL" id="CCB88318.1"/>
    </source>
</evidence>